<dbReference type="GO" id="GO:0005886">
    <property type="term" value="C:plasma membrane"/>
    <property type="evidence" value="ECO:0007669"/>
    <property type="project" value="UniProtKB-SubCell"/>
</dbReference>
<evidence type="ECO:0000256" key="1">
    <source>
        <dbReference type="ARBA" id="ARBA00004651"/>
    </source>
</evidence>
<evidence type="ECO:0000256" key="4">
    <source>
        <dbReference type="ARBA" id="ARBA00022989"/>
    </source>
</evidence>
<evidence type="ECO:0000313" key="12">
    <source>
        <dbReference type="RefSeq" id="XP_031550703.1"/>
    </source>
</evidence>
<feature type="transmembrane region" description="Helical" evidence="9">
    <location>
        <begin position="138"/>
        <end position="160"/>
    </location>
</feature>
<dbReference type="InterPro" id="IPR000276">
    <property type="entry name" value="GPCR_Rhodpsn"/>
</dbReference>
<proteinExistence type="predicted"/>
<feature type="transmembrane region" description="Helical" evidence="9">
    <location>
        <begin position="96"/>
        <end position="117"/>
    </location>
</feature>
<evidence type="ECO:0000256" key="9">
    <source>
        <dbReference type="SAM" id="Phobius"/>
    </source>
</evidence>
<name>A0A6P8H5F4_ACTTE</name>
<keyword evidence="11" id="KW-1185">Reference proteome</keyword>
<comment type="subcellular location">
    <subcellularLocation>
        <location evidence="1">Cell membrane</location>
        <topology evidence="1">Multi-pass membrane protein</topology>
    </subcellularLocation>
</comment>
<dbReference type="Proteomes" id="UP000515163">
    <property type="component" value="Unplaced"/>
</dbReference>
<dbReference type="InParanoid" id="A0A6P8H5F4"/>
<dbReference type="Pfam" id="PF00001">
    <property type="entry name" value="7tm_1"/>
    <property type="match status" value="1"/>
</dbReference>
<feature type="transmembrane region" description="Helical" evidence="9">
    <location>
        <begin position="18"/>
        <end position="46"/>
    </location>
</feature>
<feature type="transmembrane region" description="Helical" evidence="9">
    <location>
        <begin position="58"/>
        <end position="84"/>
    </location>
</feature>
<dbReference type="PROSITE" id="PS50262">
    <property type="entry name" value="G_PROTEIN_RECEP_F1_2"/>
    <property type="match status" value="1"/>
</dbReference>
<keyword evidence="8" id="KW-0807">Transducer</keyword>
<evidence type="ECO:0000256" key="5">
    <source>
        <dbReference type="ARBA" id="ARBA00023040"/>
    </source>
</evidence>
<evidence type="ECO:0000259" key="10">
    <source>
        <dbReference type="PROSITE" id="PS50262"/>
    </source>
</evidence>
<keyword evidence="7" id="KW-0675">Receptor</keyword>
<evidence type="ECO:0000313" key="11">
    <source>
        <dbReference type="Proteomes" id="UP000515163"/>
    </source>
</evidence>
<dbReference type="PRINTS" id="PR00237">
    <property type="entry name" value="GPCRRHODOPSN"/>
</dbReference>
<dbReference type="InterPro" id="IPR050569">
    <property type="entry name" value="TAAR"/>
</dbReference>
<evidence type="ECO:0000256" key="6">
    <source>
        <dbReference type="ARBA" id="ARBA00023136"/>
    </source>
</evidence>
<reference evidence="12" key="1">
    <citation type="submission" date="2025-08" db="UniProtKB">
        <authorList>
            <consortium name="RefSeq"/>
        </authorList>
    </citation>
    <scope>IDENTIFICATION</scope>
    <source>
        <tissue evidence="12">Tentacle</tissue>
    </source>
</reference>
<sequence>MDNQTVEVSSPCHSLGQSFLVCGLIFIAGTLLLSVTFNGLILLSFYLDATLRTLSCAFIINLAVTDVISSIILIPMEIIYLVHFPWIPFSGTVNNVWNAVFLSLLAASILNFTAVSLDRYIRIRYPLHYMYYLTQERVMQLLIFIWSYALVIGVLMFFAFDEPVNGVYSFQISALFFIPFLLINVLLPFCIIIVLYIRIFRIMRRHMRCINVQVSARIRACHFVPVRRQNSLLQNLSSSKTVCLVLFGFSLTWFPFLIYQLFYMYSKQSECLLDKFDTVICWLTYFSAVSNPVIYAAREKRFKKVILRLLDNPGRFNCFANCCRNGSFRTSTSK</sequence>
<dbReference type="PANTHER" id="PTHR24249:SF372">
    <property type="entry name" value="G-PROTEIN COUPLED RECEPTORS FAMILY 1 PROFILE DOMAIN-CONTAINING PROTEIN"/>
    <property type="match status" value="1"/>
</dbReference>
<keyword evidence="4 9" id="KW-1133">Transmembrane helix</keyword>
<feature type="transmembrane region" description="Helical" evidence="9">
    <location>
        <begin position="172"/>
        <end position="197"/>
    </location>
</feature>
<evidence type="ECO:0000256" key="7">
    <source>
        <dbReference type="ARBA" id="ARBA00023170"/>
    </source>
</evidence>
<keyword evidence="3 9" id="KW-0812">Transmembrane</keyword>
<evidence type="ECO:0000256" key="3">
    <source>
        <dbReference type="ARBA" id="ARBA00022692"/>
    </source>
</evidence>
<feature type="transmembrane region" description="Helical" evidence="9">
    <location>
        <begin position="276"/>
        <end position="297"/>
    </location>
</feature>
<accession>A0A6P8H5F4</accession>
<evidence type="ECO:0000256" key="8">
    <source>
        <dbReference type="ARBA" id="ARBA00023224"/>
    </source>
</evidence>
<dbReference type="PANTHER" id="PTHR24249">
    <property type="entry name" value="HISTAMINE RECEPTOR-RELATED G-PROTEIN COUPLED RECEPTOR"/>
    <property type="match status" value="1"/>
</dbReference>
<keyword evidence="5" id="KW-0297">G-protein coupled receptor</keyword>
<evidence type="ECO:0000256" key="2">
    <source>
        <dbReference type="ARBA" id="ARBA00022475"/>
    </source>
</evidence>
<dbReference type="OrthoDB" id="5980076at2759"/>
<dbReference type="RefSeq" id="XP_031550703.1">
    <property type="nucleotide sequence ID" value="XM_031694843.1"/>
</dbReference>
<protein>
    <submittedName>
        <fullName evidence="12">Histamine H2 receptor-like</fullName>
    </submittedName>
</protein>
<dbReference type="InterPro" id="IPR017452">
    <property type="entry name" value="GPCR_Rhodpsn_7TM"/>
</dbReference>
<dbReference type="KEGG" id="aten:116288104"/>
<organism evidence="11 12">
    <name type="scientific">Actinia tenebrosa</name>
    <name type="common">Australian red waratah sea anemone</name>
    <dbReference type="NCBI Taxonomy" id="6105"/>
    <lineage>
        <taxon>Eukaryota</taxon>
        <taxon>Metazoa</taxon>
        <taxon>Cnidaria</taxon>
        <taxon>Anthozoa</taxon>
        <taxon>Hexacorallia</taxon>
        <taxon>Actiniaria</taxon>
        <taxon>Actiniidae</taxon>
        <taxon>Actinia</taxon>
    </lineage>
</organism>
<dbReference type="SUPFAM" id="SSF81321">
    <property type="entry name" value="Family A G protein-coupled receptor-like"/>
    <property type="match status" value="1"/>
</dbReference>
<feature type="transmembrane region" description="Helical" evidence="9">
    <location>
        <begin position="242"/>
        <end position="264"/>
    </location>
</feature>
<dbReference type="AlphaFoldDB" id="A0A6P8H5F4"/>
<keyword evidence="6 9" id="KW-0472">Membrane</keyword>
<dbReference type="Gene3D" id="1.20.1070.10">
    <property type="entry name" value="Rhodopsin 7-helix transmembrane proteins"/>
    <property type="match status" value="1"/>
</dbReference>
<dbReference type="GeneID" id="116288104"/>
<keyword evidence="2" id="KW-1003">Cell membrane</keyword>
<dbReference type="GO" id="GO:0004930">
    <property type="term" value="F:G protein-coupled receptor activity"/>
    <property type="evidence" value="ECO:0007669"/>
    <property type="project" value="UniProtKB-KW"/>
</dbReference>
<feature type="domain" description="G-protein coupled receptors family 1 profile" evidence="10">
    <location>
        <begin position="37"/>
        <end position="295"/>
    </location>
</feature>
<gene>
    <name evidence="12" type="primary">LOC116288104</name>
</gene>